<dbReference type="AlphaFoldDB" id="A0A975G688"/>
<evidence type="ECO:0000313" key="2">
    <source>
        <dbReference type="EMBL" id="QUE49580.1"/>
    </source>
</evidence>
<protein>
    <submittedName>
        <fullName evidence="2">Uncharacterized protein</fullName>
    </submittedName>
</protein>
<reference evidence="2" key="1">
    <citation type="submission" date="2021-04" db="EMBL/GenBank/DDBJ databases">
        <title>Luteolibacter sp. 32A isolated from the skin of an Anderson's salamander (Ambystoma andersonii).</title>
        <authorList>
            <person name="Spergser J."/>
            <person name="Busse H.-J."/>
        </authorList>
    </citation>
    <scope>NUCLEOTIDE SEQUENCE</scope>
    <source>
        <strain evidence="2">32A</strain>
    </source>
</reference>
<dbReference type="RefSeq" id="WP_211629669.1">
    <property type="nucleotide sequence ID" value="NZ_CP073100.1"/>
</dbReference>
<evidence type="ECO:0000256" key="1">
    <source>
        <dbReference type="SAM" id="Phobius"/>
    </source>
</evidence>
<keyword evidence="1" id="KW-0472">Membrane</keyword>
<evidence type="ECO:0000313" key="3">
    <source>
        <dbReference type="Proteomes" id="UP000676169"/>
    </source>
</evidence>
<proteinExistence type="predicted"/>
<organism evidence="2 3">
    <name type="scientific">Luteolibacter ambystomatis</name>
    <dbReference type="NCBI Taxonomy" id="2824561"/>
    <lineage>
        <taxon>Bacteria</taxon>
        <taxon>Pseudomonadati</taxon>
        <taxon>Verrucomicrobiota</taxon>
        <taxon>Verrucomicrobiia</taxon>
        <taxon>Verrucomicrobiales</taxon>
        <taxon>Verrucomicrobiaceae</taxon>
        <taxon>Luteolibacter</taxon>
    </lineage>
</organism>
<keyword evidence="1" id="KW-0812">Transmembrane</keyword>
<feature type="transmembrane region" description="Helical" evidence="1">
    <location>
        <begin position="20"/>
        <end position="41"/>
    </location>
</feature>
<keyword evidence="3" id="KW-1185">Reference proteome</keyword>
<dbReference type="Proteomes" id="UP000676169">
    <property type="component" value="Chromosome"/>
</dbReference>
<dbReference type="KEGG" id="lamb:KBB96_11920"/>
<keyword evidence="1" id="KW-1133">Transmembrane helix</keyword>
<name>A0A975G688_9BACT</name>
<gene>
    <name evidence="2" type="ORF">KBB96_11920</name>
</gene>
<dbReference type="EMBL" id="CP073100">
    <property type="protein sequence ID" value="QUE49580.1"/>
    <property type="molecule type" value="Genomic_DNA"/>
</dbReference>
<sequence>MPDDRDPLLTAPRDFAPGRWFGRVVWSAAVLMIVAAVVVTYQGILDQSTERIVREHGLSLPSSASNPECRGDAWHMILDRGASSTFEMARTDLCSFVSTLRIRGSHLMIPANGQYQVSAPWIAKRPIASYECDSPTGDWLNVQIFPIDCKKVGVRLYTDWN</sequence>
<accession>A0A975G688</accession>